<sequence>MSPMLSTVLLMLTQAASPPAGDDIVVTARPEGCRIDLAEKALTDQEFDAKAKEWAAGRPVRVIAKSNASIACLSKIAFKLNDRGVTQIQFVDPSGKSEGKFRQPNLPVQSSGGGGGGSGGYVEDDIRERERSLFARRIAGMILAGNCGAARRLALENGDLDAAAKATTVCSAPMPGK</sequence>
<evidence type="ECO:0000313" key="3">
    <source>
        <dbReference type="Proteomes" id="UP001176468"/>
    </source>
</evidence>
<proteinExistence type="predicted"/>
<keyword evidence="3" id="KW-1185">Reference proteome</keyword>
<dbReference type="Proteomes" id="UP001176468">
    <property type="component" value="Unassembled WGS sequence"/>
</dbReference>
<name>A0ABT8ZTQ7_9SPHN</name>
<feature type="compositionally biased region" description="Gly residues" evidence="1">
    <location>
        <begin position="111"/>
        <end position="120"/>
    </location>
</feature>
<reference evidence="2" key="1">
    <citation type="submission" date="2023-07" db="EMBL/GenBank/DDBJ databases">
        <authorList>
            <person name="Kim M.K."/>
        </authorList>
    </citation>
    <scope>NUCLEOTIDE SEQUENCE</scope>
    <source>
        <strain evidence="2">CA1-15</strain>
    </source>
</reference>
<gene>
    <name evidence="2" type="ORF">Q5H94_01275</name>
</gene>
<evidence type="ECO:0000256" key="1">
    <source>
        <dbReference type="SAM" id="MobiDB-lite"/>
    </source>
</evidence>
<comment type="caution">
    <text evidence="2">The sequence shown here is derived from an EMBL/GenBank/DDBJ whole genome shotgun (WGS) entry which is preliminary data.</text>
</comment>
<organism evidence="2 3">
    <name type="scientific">Sphingomonas immobilis</name>
    <dbReference type="NCBI Taxonomy" id="3063997"/>
    <lineage>
        <taxon>Bacteria</taxon>
        <taxon>Pseudomonadati</taxon>
        <taxon>Pseudomonadota</taxon>
        <taxon>Alphaproteobacteria</taxon>
        <taxon>Sphingomonadales</taxon>
        <taxon>Sphingomonadaceae</taxon>
        <taxon>Sphingomonas</taxon>
    </lineage>
</organism>
<accession>A0ABT8ZTQ7</accession>
<protein>
    <submittedName>
        <fullName evidence="2">Uncharacterized protein</fullName>
    </submittedName>
</protein>
<feature type="region of interest" description="Disordered" evidence="1">
    <location>
        <begin position="94"/>
        <end position="122"/>
    </location>
</feature>
<dbReference type="EMBL" id="JAUQSZ010000001">
    <property type="protein sequence ID" value="MDO7840945.1"/>
    <property type="molecule type" value="Genomic_DNA"/>
</dbReference>
<evidence type="ECO:0000313" key="2">
    <source>
        <dbReference type="EMBL" id="MDO7840945.1"/>
    </source>
</evidence>
<dbReference type="RefSeq" id="WP_304559310.1">
    <property type="nucleotide sequence ID" value="NZ_JAUQSZ010000001.1"/>
</dbReference>